<comment type="caution">
    <text evidence="1">The sequence shown here is derived from an EMBL/GenBank/DDBJ whole genome shotgun (WGS) entry which is preliminary data.</text>
</comment>
<evidence type="ECO:0000313" key="1">
    <source>
        <dbReference type="EMBL" id="CAK9053889.1"/>
    </source>
</evidence>
<proteinExistence type="predicted"/>
<organism evidence="1 2">
    <name type="scientific">Durusdinium trenchii</name>
    <dbReference type="NCBI Taxonomy" id="1381693"/>
    <lineage>
        <taxon>Eukaryota</taxon>
        <taxon>Sar</taxon>
        <taxon>Alveolata</taxon>
        <taxon>Dinophyceae</taxon>
        <taxon>Suessiales</taxon>
        <taxon>Symbiodiniaceae</taxon>
        <taxon>Durusdinium</taxon>
    </lineage>
</organism>
<gene>
    <name evidence="1" type="ORF">SCF082_LOCUS29325</name>
</gene>
<keyword evidence="2" id="KW-1185">Reference proteome</keyword>
<dbReference type="Proteomes" id="UP001642464">
    <property type="component" value="Unassembled WGS sequence"/>
</dbReference>
<evidence type="ECO:0000313" key="2">
    <source>
        <dbReference type="Proteomes" id="UP001642464"/>
    </source>
</evidence>
<reference evidence="1 2" key="1">
    <citation type="submission" date="2024-02" db="EMBL/GenBank/DDBJ databases">
        <authorList>
            <person name="Chen Y."/>
            <person name="Shah S."/>
            <person name="Dougan E. K."/>
            <person name="Thang M."/>
            <person name="Chan C."/>
        </authorList>
    </citation>
    <scope>NUCLEOTIDE SEQUENCE [LARGE SCALE GENOMIC DNA]</scope>
</reference>
<feature type="non-terminal residue" evidence="1">
    <location>
        <position position="1"/>
    </location>
</feature>
<sequence length="248" mass="27335">SVQALNDHLAKIREFFSNHPCASSIKMGPFLDSLFADTSTLKLALEESTVDKVKQFIVEGEISSRVLQQDTALKTLQNTMLLLVLDTMEGMQDEEAEANMLEKACALYAELQKQLSSSAHLSSKAEWHGSAKKLLARLEQVIAYVGKGWAIRTWKQSGPEEIAPALANCKHLAPELQPVLSLAKNAPHLKNLVPVEVDKKDLNAVLKYVKKGLTVASMDTSVMGDFLPEEEVNKVVAYKDSVMKALEE</sequence>
<name>A0ABP0MV56_9DINO</name>
<feature type="non-terminal residue" evidence="1">
    <location>
        <position position="248"/>
    </location>
</feature>
<protein>
    <submittedName>
        <fullName evidence="1">Uncharacterized protein</fullName>
    </submittedName>
</protein>
<dbReference type="EMBL" id="CAXAMM010023603">
    <property type="protein sequence ID" value="CAK9053889.1"/>
    <property type="molecule type" value="Genomic_DNA"/>
</dbReference>
<accession>A0ABP0MV56</accession>